<evidence type="ECO:0000256" key="8">
    <source>
        <dbReference type="NCBIfam" id="TIGR02209"/>
    </source>
</evidence>
<organism evidence="10 11">
    <name type="scientific">Metallumcola ferriviriculae</name>
    <dbReference type="NCBI Taxonomy" id="3039180"/>
    <lineage>
        <taxon>Bacteria</taxon>
        <taxon>Bacillati</taxon>
        <taxon>Bacillota</taxon>
        <taxon>Clostridia</taxon>
        <taxon>Neomoorellales</taxon>
        <taxon>Desulfitibacteraceae</taxon>
        <taxon>Metallumcola</taxon>
    </lineage>
</organism>
<keyword evidence="3 7" id="KW-0812">Transmembrane</keyword>
<keyword evidence="11" id="KW-1185">Reference proteome</keyword>
<dbReference type="Proteomes" id="UP001329915">
    <property type="component" value="Chromosome"/>
</dbReference>
<dbReference type="AlphaFoldDB" id="A0AAU0UNP7"/>
<evidence type="ECO:0000256" key="7">
    <source>
        <dbReference type="HAMAP-Rule" id="MF_00910"/>
    </source>
</evidence>
<evidence type="ECO:0000313" key="10">
    <source>
        <dbReference type="EMBL" id="WRO21992.1"/>
    </source>
</evidence>
<sequence length="169" mass="18923">MLLAQKQEDYNNYYDTVPTIKPKPAPQAKTWPKPLMVAIVLVAFLSGLFMISKYVQLSMLGTEINQVKKQIDTLKNDNERLQLEIAKLNSPERVAVIASTRLGMREPNLKQFKLVTPLPEQPTAAIKLVNQPTPEGSENLSEEMGFVRAITHWVSHWVGGVSEVEASPL</sequence>
<dbReference type="GO" id="GO:0043093">
    <property type="term" value="P:FtsZ-dependent cytokinesis"/>
    <property type="evidence" value="ECO:0007669"/>
    <property type="project" value="UniProtKB-UniRule"/>
</dbReference>
<dbReference type="GO" id="GO:0032153">
    <property type="term" value="C:cell division site"/>
    <property type="evidence" value="ECO:0007669"/>
    <property type="project" value="UniProtKB-UniRule"/>
</dbReference>
<comment type="similarity">
    <text evidence="7">Belongs to the FtsL family.</text>
</comment>
<keyword evidence="5 7" id="KW-0472">Membrane</keyword>
<reference evidence="10 11" key="1">
    <citation type="submission" date="2023-04" db="EMBL/GenBank/DDBJ databases">
        <authorList>
            <person name="Hsu D."/>
        </authorList>
    </citation>
    <scope>NUCLEOTIDE SEQUENCE [LARGE SCALE GENOMIC DNA]</scope>
    <source>
        <strain evidence="10 11">MK1</strain>
    </source>
</reference>
<evidence type="ECO:0000256" key="1">
    <source>
        <dbReference type="ARBA" id="ARBA00022475"/>
    </source>
</evidence>
<dbReference type="Pfam" id="PF04977">
    <property type="entry name" value="DivIC"/>
    <property type="match status" value="1"/>
</dbReference>
<keyword evidence="1 7" id="KW-1003">Cell membrane</keyword>
<evidence type="ECO:0000256" key="4">
    <source>
        <dbReference type="ARBA" id="ARBA00022989"/>
    </source>
</evidence>
<dbReference type="InterPro" id="IPR011922">
    <property type="entry name" value="Cell_div_FtsL"/>
</dbReference>
<evidence type="ECO:0000256" key="6">
    <source>
        <dbReference type="ARBA" id="ARBA00023306"/>
    </source>
</evidence>
<dbReference type="InterPro" id="IPR007060">
    <property type="entry name" value="FtsL/DivIC"/>
</dbReference>
<keyword evidence="2 7" id="KW-0132">Cell division</keyword>
<dbReference type="EMBL" id="CP121694">
    <property type="protein sequence ID" value="WRO21992.1"/>
    <property type="molecule type" value="Genomic_DNA"/>
</dbReference>
<accession>A0AAU0UNP7</accession>
<proteinExistence type="inferred from homology"/>
<dbReference type="GO" id="GO:0005886">
    <property type="term" value="C:plasma membrane"/>
    <property type="evidence" value="ECO:0007669"/>
    <property type="project" value="UniProtKB-SubCell"/>
</dbReference>
<keyword evidence="4 7" id="KW-1133">Transmembrane helix</keyword>
<protein>
    <recommendedName>
        <fullName evidence="7 8">Cell division protein FtsL</fullName>
    </recommendedName>
</protein>
<dbReference type="HAMAP" id="MF_00910">
    <property type="entry name" value="FtsL"/>
    <property type="match status" value="1"/>
</dbReference>
<name>A0AAU0UNP7_9FIRM</name>
<dbReference type="NCBIfam" id="TIGR02209">
    <property type="entry name" value="ftsL_broad"/>
    <property type="match status" value="1"/>
</dbReference>
<feature type="transmembrane region" description="Helical" evidence="7">
    <location>
        <begin position="35"/>
        <end position="55"/>
    </location>
</feature>
<evidence type="ECO:0000256" key="5">
    <source>
        <dbReference type="ARBA" id="ARBA00023136"/>
    </source>
</evidence>
<gene>
    <name evidence="7 10" type="primary">ftsL</name>
    <name evidence="10" type="ORF">MFMK1_001813</name>
</gene>
<comment type="function">
    <text evidence="7">Essential cell division protein.</text>
</comment>
<evidence type="ECO:0000313" key="11">
    <source>
        <dbReference type="Proteomes" id="UP001329915"/>
    </source>
</evidence>
<feature type="coiled-coil region" evidence="9">
    <location>
        <begin position="57"/>
        <end position="84"/>
    </location>
</feature>
<evidence type="ECO:0000256" key="2">
    <source>
        <dbReference type="ARBA" id="ARBA00022618"/>
    </source>
</evidence>
<dbReference type="KEGG" id="dbc:MFMK1_001813"/>
<dbReference type="RefSeq" id="WP_366924812.1">
    <property type="nucleotide sequence ID" value="NZ_CP121694.1"/>
</dbReference>
<keyword evidence="9" id="KW-0175">Coiled coil</keyword>
<evidence type="ECO:0000256" key="3">
    <source>
        <dbReference type="ARBA" id="ARBA00022692"/>
    </source>
</evidence>
<keyword evidence="6 7" id="KW-0131">Cell cycle</keyword>
<evidence type="ECO:0000256" key="9">
    <source>
        <dbReference type="SAM" id="Coils"/>
    </source>
</evidence>
<comment type="subcellular location">
    <subcellularLocation>
        <location evidence="7">Cell membrane</location>
        <topology evidence="7">Single-pass type II membrane protein</topology>
    </subcellularLocation>
    <text evidence="7">Localizes to the division septum where it forms a ring structure.</text>
</comment>